<dbReference type="GO" id="GO:1902604">
    <property type="term" value="P:p-aminobenzoyl-glutamate transmembrane transport"/>
    <property type="evidence" value="ECO:0007669"/>
    <property type="project" value="InterPro"/>
</dbReference>
<feature type="transmembrane region" description="Helical" evidence="1">
    <location>
        <begin position="95"/>
        <end position="114"/>
    </location>
</feature>
<dbReference type="AlphaFoldDB" id="A0A1H1ZGR7"/>
<dbReference type="Proteomes" id="UP000199103">
    <property type="component" value="Chromosome I"/>
</dbReference>
<feature type="transmembrane region" description="Helical" evidence="1">
    <location>
        <begin position="277"/>
        <end position="298"/>
    </location>
</feature>
<keyword evidence="1" id="KW-0472">Membrane</keyword>
<evidence type="ECO:0000313" key="3">
    <source>
        <dbReference type="Proteomes" id="UP000199103"/>
    </source>
</evidence>
<feature type="transmembrane region" description="Helical" evidence="1">
    <location>
        <begin position="135"/>
        <end position="166"/>
    </location>
</feature>
<feature type="transmembrane region" description="Helical" evidence="1">
    <location>
        <begin position="486"/>
        <end position="511"/>
    </location>
</feature>
<sequence>MRKPLSSPTLTDRPASKGMRTTFAIFSGIERVGNKLPHPFWLFWILAAVVAVLSAILAGLDVSVISPADNKPVVIKSLLSAEGLQTMIGDIVDNYASFPPLATILTTMLGIVIAERSGLFDTALRLTITRMPARFVTFGLSFAAMISHVAGDAAYVTLIPLGAIIFRAVGKSPVLGAIVAFVSISAGYDASPSLTTTDVLLSSITTAAAHTIDESITVTPVANYFFGLASSLLIAVTITVVVETVLAKRPDLHVDEDYVADEEGDAKQLEISAKQRAALRWSLIFGLVYIAAVVAVLIPHGSPFRGEEASILESPIFSGMAGVIGLLFAGMGAIYGAVSGSYAGPKDLIAAMIQGFKNMAPILVLFFAISQFLAYFKWTGIGEVMAIKGAELLKGASAPGWLILLGMAVIISIMNFVITSGSAMWSLAAPIFVPMLLLLGIEPATTQAAYRVADSVTNCVTPMSPYFVMALGFIQQYRKSAGIGTLASFTMPLAAVVWVVWMAFFLAWYVIGIPFGPAG</sequence>
<dbReference type="GO" id="GO:0015558">
    <property type="term" value="F:secondary active p-aminobenzoyl-glutamate transmembrane transporter activity"/>
    <property type="evidence" value="ECO:0007669"/>
    <property type="project" value="InterPro"/>
</dbReference>
<accession>A0A1H1ZGR7</accession>
<feature type="transmembrane region" description="Helical" evidence="1">
    <location>
        <begin position="40"/>
        <end position="60"/>
    </location>
</feature>
<gene>
    <name evidence="2" type="ORF">SAMN04489812_5218</name>
</gene>
<dbReference type="PANTHER" id="PTHR30282">
    <property type="entry name" value="P-AMINOBENZOYL GLUTAMATE TRANSPORTER"/>
    <property type="match status" value="1"/>
</dbReference>
<reference evidence="2 3" key="1">
    <citation type="submission" date="2016-10" db="EMBL/GenBank/DDBJ databases">
        <authorList>
            <person name="de Groot N.N."/>
        </authorList>
    </citation>
    <scope>NUCLEOTIDE SEQUENCE [LARGE SCALE GENOMIC DNA]</scope>
    <source>
        <strain evidence="2 3">DSM 21800</strain>
    </source>
</reference>
<feature type="transmembrane region" description="Helical" evidence="1">
    <location>
        <begin position="455"/>
        <end position="474"/>
    </location>
</feature>
<keyword evidence="1" id="KW-1133">Transmembrane helix</keyword>
<feature type="transmembrane region" description="Helical" evidence="1">
    <location>
        <begin position="425"/>
        <end position="443"/>
    </location>
</feature>
<feature type="transmembrane region" description="Helical" evidence="1">
    <location>
        <begin position="318"/>
        <end position="338"/>
    </location>
</feature>
<dbReference type="PANTHER" id="PTHR30282:SF0">
    <property type="entry name" value="P-AMINOBENZOYL-GLUTAMATE TRANSPORT PROTEIN"/>
    <property type="match status" value="1"/>
</dbReference>
<keyword evidence="3" id="KW-1185">Reference proteome</keyword>
<feature type="transmembrane region" description="Helical" evidence="1">
    <location>
        <begin position="398"/>
        <end position="418"/>
    </location>
</feature>
<protein>
    <submittedName>
        <fullName evidence="2">Aminobenzoyl-glutamate transport protein</fullName>
    </submittedName>
</protein>
<dbReference type="STRING" id="630515.SAMN04489812_5218"/>
<proteinExistence type="predicted"/>
<dbReference type="InterPro" id="IPR004697">
    <property type="entry name" value="AbgT"/>
</dbReference>
<dbReference type="Pfam" id="PF03806">
    <property type="entry name" value="ABG_transport"/>
    <property type="match status" value="1"/>
</dbReference>
<evidence type="ECO:0000256" key="1">
    <source>
        <dbReference type="SAM" id="Phobius"/>
    </source>
</evidence>
<dbReference type="EMBL" id="LT629772">
    <property type="protein sequence ID" value="SDT32985.1"/>
    <property type="molecule type" value="Genomic_DNA"/>
</dbReference>
<feature type="transmembrane region" description="Helical" evidence="1">
    <location>
        <begin position="224"/>
        <end position="246"/>
    </location>
</feature>
<feature type="transmembrane region" description="Helical" evidence="1">
    <location>
        <begin position="359"/>
        <end position="378"/>
    </location>
</feature>
<evidence type="ECO:0000313" key="2">
    <source>
        <dbReference type="EMBL" id="SDT32985.1"/>
    </source>
</evidence>
<organism evidence="2 3">
    <name type="scientific">Microlunatus soli</name>
    <dbReference type="NCBI Taxonomy" id="630515"/>
    <lineage>
        <taxon>Bacteria</taxon>
        <taxon>Bacillati</taxon>
        <taxon>Actinomycetota</taxon>
        <taxon>Actinomycetes</taxon>
        <taxon>Propionibacteriales</taxon>
        <taxon>Propionibacteriaceae</taxon>
        <taxon>Microlunatus</taxon>
    </lineage>
</organism>
<keyword evidence="1" id="KW-0812">Transmembrane</keyword>
<name>A0A1H1ZGR7_9ACTN</name>